<protein>
    <recommendedName>
        <fullName evidence="5">Large ribosomal subunit protein uL6 alpha-beta domain-containing protein</fullName>
    </recommendedName>
</protein>
<dbReference type="EMBL" id="KZ819450">
    <property type="protein sequence ID" value="PWN39682.1"/>
    <property type="molecule type" value="Genomic_DNA"/>
</dbReference>
<dbReference type="Pfam" id="PF00347">
    <property type="entry name" value="Ribosomal_L6"/>
    <property type="match status" value="1"/>
</dbReference>
<dbReference type="InterPro" id="IPR020040">
    <property type="entry name" value="Ribosomal_uL6_a/b-dom"/>
</dbReference>
<keyword evidence="2" id="KW-0689">Ribosomal protein</keyword>
<organism evidence="6 7">
    <name type="scientific">Ceraceosorus guamensis</name>
    <dbReference type="NCBI Taxonomy" id="1522189"/>
    <lineage>
        <taxon>Eukaryota</taxon>
        <taxon>Fungi</taxon>
        <taxon>Dikarya</taxon>
        <taxon>Basidiomycota</taxon>
        <taxon>Ustilaginomycotina</taxon>
        <taxon>Exobasidiomycetes</taxon>
        <taxon>Ceraceosorales</taxon>
        <taxon>Ceraceosoraceae</taxon>
        <taxon>Ceraceosorus</taxon>
    </lineage>
</organism>
<dbReference type="SUPFAM" id="SSF56053">
    <property type="entry name" value="Ribosomal protein L6"/>
    <property type="match status" value="1"/>
</dbReference>
<dbReference type="PANTHER" id="PTHR11655">
    <property type="entry name" value="60S/50S RIBOSOMAL PROTEIN L6/L9"/>
    <property type="match status" value="1"/>
</dbReference>
<dbReference type="GO" id="GO:0003735">
    <property type="term" value="F:structural constituent of ribosome"/>
    <property type="evidence" value="ECO:0007669"/>
    <property type="project" value="InterPro"/>
</dbReference>
<dbReference type="Gene3D" id="3.90.930.12">
    <property type="entry name" value="Ribosomal protein L6, alpha-beta domain"/>
    <property type="match status" value="2"/>
</dbReference>
<dbReference type="GO" id="GO:0019843">
    <property type="term" value="F:rRNA binding"/>
    <property type="evidence" value="ECO:0007669"/>
    <property type="project" value="InterPro"/>
</dbReference>
<evidence type="ECO:0000256" key="2">
    <source>
        <dbReference type="ARBA" id="ARBA00022980"/>
    </source>
</evidence>
<dbReference type="Proteomes" id="UP000245783">
    <property type="component" value="Unassembled WGS sequence"/>
</dbReference>
<keyword evidence="3" id="KW-0687">Ribonucleoprotein</keyword>
<evidence type="ECO:0000256" key="3">
    <source>
        <dbReference type="ARBA" id="ARBA00023274"/>
    </source>
</evidence>
<dbReference type="GO" id="GO:0005762">
    <property type="term" value="C:mitochondrial large ribosomal subunit"/>
    <property type="evidence" value="ECO:0007669"/>
    <property type="project" value="TreeGrafter"/>
</dbReference>
<dbReference type="InParanoid" id="A0A316VQ81"/>
<dbReference type="AlphaFoldDB" id="A0A316VQ81"/>
<keyword evidence="7" id="KW-1185">Reference proteome</keyword>
<dbReference type="STRING" id="1522189.A0A316VQ81"/>
<comment type="similarity">
    <text evidence="1">Belongs to the universal ribosomal protein uL6 family.</text>
</comment>
<dbReference type="InterPro" id="IPR002358">
    <property type="entry name" value="Ribosomal_uL6_CS"/>
</dbReference>
<evidence type="ECO:0000313" key="7">
    <source>
        <dbReference type="Proteomes" id="UP000245783"/>
    </source>
</evidence>
<dbReference type="InterPro" id="IPR000702">
    <property type="entry name" value="Ribosomal_uL6-like"/>
</dbReference>
<evidence type="ECO:0000256" key="4">
    <source>
        <dbReference type="SAM" id="MobiDB-lite"/>
    </source>
</evidence>
<feature type="compositionally biased region" description="Polar residues" evidence="4">
    <location>
        <begin position="192"/>
        <end position="207"/>
    </location>
</feature>
<dbReference type="InterPro" id="IPR036789">
    <property type="entry name" value="Ribosomal_uL6-like_a/b-dom_sf"/>
</dbReference>
<reference evidence="6 7" key="1">
    <citation type="journal article" date="2018" name="Mol. Biol. Evol.">
        <title>Broad Genomic Sampling Reveals a Smut Pathogenic Ancestry of the Fungal Clade Ustilaginomycotina.</title>
        <authorList>
            <person name="Kijpornyongpan T."/>
            <person name="Mondo S.J."/>
            <person name="Barry K."/>
            <person name="Sandor L."/>
            <person name="Lee J."/>
            <person name="Lipzen A."/>
            <person name="Pangilinan J."/>
            <person name="LaButti K."/>
            <person name="Hainaut M."/>
            <person name="Henrissat B."/>
            <person name="Grigoriev I.V."/>
            <person name="Spatafora J.W."/>
            <person name="Aime M.C."/>
        </authorList>
    </citation>
    <scope>NUCLEOTIDE SEQUENCE [LARGE SCALE GENOMIC DNA]</scope>
    <source>
        <strain evidence="6 7">MCA 4658</strain>
    </source>
</reference>
<dbReference type="GeneID" id="37037599"/>
<name>A0A316VQ81_9BASI</name>
<dbReference type="GO" id="GO:0006412">
    <property type="term" value="P:translation"/>
    <property type="evidence" value="ECO:0007669"/>
    <property type="project" value="InterPro"/>
</dbReference>
<evidence type="ECO:0000256" key="1">
    <source>
        <dbReference type="ARBA" id="ARBA00009356"/>
    </source>
</evidence>
<dbReference type="PANTHER" id="PTHR11655:SF14">
    <property type="entry name" value="LARGE RIBOSOMAL SUBUNIT PROTEIN UL6M"/>
    <property type="match status" value="1"/>
</dbReference>
<feature type="region of interest" description="Disordered" evidence="4">
    <location>
        <begin position="153"/>
        <end position="208"/>
    </location>
</feature>
<sequence length="404" mass="43321">MASSRKFSGLLPGSGVASTSQCALHLPRRAANTFASRRSVSSSCLDRTRTSRATALSSAGNRCAAPRRQQLAAVWAPASQQVRHSHVGKQRIRIPPTASIDVLDFPPQPNPLKPLPQTLKGQGSILVKGPVGQILLPLLPKVYLFTRKQAQGSETAGSAAPKAPDAGGSPQEEDSHLLGPGQGIPALDVGGANQSATPSSDEASSRTLFVGVESKDTKEVRAAWGTTAAKLLNAIQGVTESHKFQLDLVGVGYRAALEEDPFPRLDDVELALQAIEEGSASKVKTHFTSSAQNQFYASHVQQWKEAQSTGTELDAHVKKDSDGKRARLRLHLRLGYSHPVLIPVPRGVTVAVPSPTVIKLWGADKEDLGLFAASIRMWRRPEPYKGKGIYVNGEKIQLRTAKKK</sequence>
<gene>
    <name evidence="6" type="ORF">IE81DRAFT_343183</name>
</gene>
<dbReference type="RefSeq" id="XP_025366842.1">
    <property type="nucleotide sequence ID" value="XM_025515729.1"/>
</dbReference>
<evidence type="ECO:0000259" key="5">
    <source>
        <dbReference type="Pfam" id="PF00347"/>
    </source>
</evidence>
<accession>A0A316VQ81</accession>
<feature type="domain" description="Large ribosomal subunit protein uL6 alpha-beta" evidence="5">
    <location>
        <begin position="330"/>
        <end position="389"/>
    </location>
</feature>
<dbReference type="PROSITE" id="PS00525">
    <property type="entry name" value="RIBOSOMAL_L6_1"/>
    <property type="match status" value="1"/>
</dbReference>
<evidence type="ECO:0000313" key="6">
    <source>
        <dbReference type="EMBL" id="PWN39682.1"/>
    </source>
</evidence>
<proteinExistence type="inferred from homology"/>
<dbReference type="OrthoDB" id="540873at2759"/>